<name>A0A3G6J7R0_9CORY</name>
<dbReference type="EC" id="1.1.1.276" evidence="5"/>
<dbReference type="InterPro" id="IPR020904">
    <property type="entry name" value="Sc_DH/Rdtase_CS"/>
</dbReference>
<dbReference type="Proteomes" id="UP000271587">
    <property type="component" value="Chromosome"/>
</dbReference>
<dbReference type="PRINTS" id="PR00081">
    <property type="entry name" value="GDHRDH"/>
</dbReference>
<dbReference type="InterPro" id="IPR051911">
    <property type="entry name" value="SDR_oxidoreductase"/>
</dbReference>
<dbReference type="InterPro" id="IPR002347">
    <property type="entry name" value="SDR_fam"/>
</dbReference>
<gene>
    <name evidence="5" type="primary">sdh3</name>
    <name evidence="5" type="ORF">CGERO_08915</name>
</gene>
<dbReference type="SUPFAM" id="SSF51735">
    <property type="entry name" value="NAD(P)-binding Rossmann-fold domains"/>
    <property type="match status" value="1"/>
</dbReference>
<dbReference type="GO" id="GO:0031132">
    <property type="term" value="F:serine 3-dehydrogenase activity"/>
    <property type="evidence" value="ECO:0007669"/>
    <property type="project" value="UniProtKB-EC"/>
</dbReference>
<dbReference type="EMBL" id="CP033897">
    <property type="protein sequence ID" value="AZA12074.1"/>
    <property type="molecule type" value="Genomic_DNA"/>
</dbReference>
<evidence type="ECO:0000256" key="3">
    <source>
        <dbReference type="RuleBase" id="RU000363"/>
    </source>
</evidence>
<feature type="domain" description="Ketoreductase" evidence="4">
    <location>
        <begin position="4"/>
        <end position="186"/>
    </location>
</feature>
<dbReference type="Pfam" id="PF00106">
    <property type="entry name" value="adh_short"/>
    <property type="match status" value="1"/>
</dbReference>
<organism evidence="5 6">
    <name type="scientific">Corynebacterium gerontici</name>
    <dbReference type="NCBI Taxonomy" id="2079234"/>
    <lineage>
        <taxon>Bacteria</taxon>
        <taxon>Bacillati</taxon>
        <taxon>Actinomycetota</taxon>
        <taxon>Actinomycetes</taxon>
        <taxon>Mycobacteriales</taxon>
        <taxon>Corynebacteriaceae</taxon>
        <taxon>Corynebacterium</taxon>
    </lineage>
</organism>
<dbReference type="AlphaFoldDB" id="A0A3G6J7R0"/>
<dbReference type="RefSeq" id="WP_123935159.1">
    <property type="nucleotide sequence ID" value="NZ_CP033897.1"/>
</dbReference>
<sequence>MSKQVLMVTGASKGIGLATVLAALRAGYQVVGTSRNSDTLCQAVENAVPELAEHFTAVAMEFDEASIARAVAEVKDRFGRIDVLINNAGYAVLGAVEEFSAEEVRANFEVNVFGLLSVTQAVLPIMREARGGHIINLASISGTLTGPAQGIYSATKASVIMLSEALREEVRPFGIQVTAICPGGVRTDFLDNRSMRTPERSINAYRVVQQTMDSLDDLNHNQSGNPQLLAKVIIDVASMDDAPARLYCGRSALRGLETKLGEVLHEAKEHSALGLSIDD</sequence>
<dbReference type="InterPro" id="IPR036291">
    <property type="entry name" value="NAD(P)-bd_dom_sf"/>
</dbReference>
<evidence type="ECO:0000259" key="4">
    <source>
        <dbReference type="SMART" id="SM00822"/>
    </source>
</evidence>
<dbReference type="PANTHER" id="PTHR43976:SF16">
    <property type="entry name" value="SHORT-CHAIN DEHYDROGENASE_REDUCTASE FAMILY PROTEIN"/>
    <property type="match status" value="1"/>
</dbReference>
<dbReference type="OrthoDB" id="9792003at2"/>
<protein>
    <submittedName>
        <fullName evidence="5">Serine 3-dehydrogenase</fullName>
        <ecNumber evidence="5">1.1.1.276</ecNumber>
    </submittedName>
</protein>
<accession>A0A3G6J7R0</accession>
<keyword evidence="6" id="KW-1185">Reference proteome</keyword>
<evidence type="ECO:0000313" key="6">
    <source>
        <dbReference type="Proteomes" id="UP000271587"/>
    </source>
</evidence>
<dbReference type="PANTHER" id="PTHR43976">
    <property type="entry name" value="SHORT CHAIN DEHYDROGENASE"/>
    <property type="match status" value="1"/>
</dbReference>
<comment type="similarity">
    <text evidence="1 3">Belongs to the short-chain dehydrogenases/reductases (SDR) family.</text>
</comment>
<dbReference type="Gene3D" id="3.40.50.720">
    <property type="entry name" value="NAD(P)-binding Rossmann-like Domain"/>
    <property type="match status" value="1"/>
</dbReference>
<dbReference type="InterPro" id="IPR057326">
    <property type="entry name" value="KR_dom"/>
</dbReference>
<dbReference type="PRINTS" id="PR00080">
    <property type="entry name" value="SDRFAMILY"/>
</dbReference>
<proteinExistence type="inferred from homology"/>
<keyword evidence="2 5" id="KW-0560">Oxidoreductase</keyword>
<dbReference type="PROSITE" id="PS00061">
    <property type="entry name" value="ADH_SHORT"/>
    <property type="match status" value="1"/>
</dbReference>
<reference evidence="5 6" key="1">
    <citation type="submission" date="2018-11" db="EMBL/GenBank/DDBJ databases">
        <authorList>
            <person name="Kleinhagauer T."/>
            <person name="Glaeser S.P."/>
            <person name="Spergser J."/>
            <person name="Ruckert C."/>
            <person name="Kaempfer P."/>
            <person name="Busse H.-J."/>
        </authorList>
    </citation>
    <scope>NUCLEOTIDE SEQUENCE [LARGE SCALE GENOMIC DNA]</scope>
    <source>
        <strain evidence="5 6">W8</strain>
    </source>
</reference>
<dbReference type="KEGG" id="cgk:CGERO_08915"/>
<dbReference type="SMART" id="SM00822">
    <property type="entry name" value="PKS_KR"/>
    <property type="match status" value="1"/>
</dbReference>
<evidence type="ECO:0000256" key="1">
    <source>
        <dbReference type="ARBA" id="ARBA00006484"/>
    </source>
</evidence>
<evidence type="ECO:0000313" key="5">
    <source>
        <dbReference type="EMBL" id="AZA12074.1"/>
    </source>
</evidence>
<evidence type="ECO:0000256" key="2">
    <source>
        <dbReference type="ARBA" id="ARBA00023002"/>
    </source>
</evidence>
<dbReference type="CDD" id="cd05374">
    <property type="entry name" value="17beta-HSD-like_SDR_c"/>
    <property type="match status" value="1"/>
</dbReference>